<proteinExistence type="predicted"/>
<comment type="caution">
    <text evidence="1">The sequence shown here is derived from an EMBL/GenBank/DDBJ whole genome shotgun (WGS) entry which is preliminary data.</text>
</comment>
<dbReference type="EMBL" id="JAINUG010000125">
    <property type="protein sequence ID" value="KAJ8394549.1"/>
    <property type="molecule type" value="Genomic_DNA"/>
</dbReference>
<reference evidence="1" key="1">
    <citation type="journal article" date="2023" name="Science">
        <title>Genome structures resolve the early diversification of teleost fishes.</title>
        <authorList>
            <person name="Parey E."/>
            <person name="Louis A."/>
            <person name="Montfort J."/>
            <person name="Bouchez O."/>
            <person name="Roques C."/>
            <person name="Iampietro C."/>
            <person name="Lluch J."/>
            <person name="Castinel A."/>
            <person name="Donnadieu C."/>
            <person name="Desvignes T."/>
            <person name="Floi Bucao C."/>
            <person name="Jouanno E."/>
            <person name="Wen M."/>
            <person name="Mejri S."/>
            <person name="Dirks R."/>
            <person name="Jansen H."/>
            <person name="Henkel C."/>
            <person name="Chen W.J."/>
            <person name="Zahm M."/>
            <person name="Cabau C."/>
            <person name="Klopp C."/>
            <person name="Thompson A.W."/>
            <person name="Robinson-Rechavi M."/>
            <person name="Braasch I."/>
            <person name="Lecointre G."/>
            <person name="Bobe J."/>
            <person name="Postlethwait J.H."/>
            <person name="Berthelot C."/>
            <person name="Roest Crollius H."/>
            <person name="Guiguen Y."/>
        </authorList>
    </citation>
    <scope>NUCLEOTIDE SEQUENCE</scope>
    <source>
        <strain evidence="1">NC1722</strain>
    </source>
</reference>
<organism evidence="1 2">
    <name type="scientific">Aldrovandia affinis</name>
    <dbReference type="NCBI Taxonomy" id="143900"/>
    <lineage>
        <taxon>Eukaryota</taxon>
        <taxon>Metazoa</taxon>
        <taxon>Chordata</taxon>
        <taxon>Craniata</taxon>
        <taxon>Vertebrata</taxon>
        <taxon>Euteleostomi</taxon>
        <taxon>Actinopterygii</taxon>
        <taxon>Neopterygii</taxon>
        <taxon>Teleostei</taxon>
        <taxon>Notacanthiformes</taxon>
        <taxon>Halosauridae</taxon>
        <taxon>Aldrovandia</taxon>
    </lineage>
</organism>
<evidence type="ECO:0000313" key="2">
    <source>
        <dbReference type="Proteomes" id="UP001221898"/>
    </source>
</evidence>
<evidence type="ECO:0000313" key="1">
    <source>
        <dbReference type="EMBL" id="KAJ8394549.1"/>
    </source>
</evidence>
<protein>
    <submittedName>
        <fullName evidence="1">Uncharacterized protein</fullName>
    </submittedName>
</protein>
<keyword evidence="2" id="KW-1185">Reference proteome</keyword>
<dbReference type="AlphaFoldDB" id="A0AAD7S239"/>
<accession>A0AAD7S239</accession>
<sequence length="118" mass="12660">MLEIILFAIVKQIGGHARAEALGRFTEGGGGYAEEMFSYVVVWAPLLPLSRSSSGPLSSSAPPTAAGAPQGKVYYGWVNSLINIQPLDRAFPRWPIKNSNWQSVAKAAGCRGGQGWRL</sequence>
<name>A0AAD7S239_9TELE</name>
<gene>
    <name evidence="1" type="ORF">AAFF_G00045590</name>
</gene>
<dbReference type="Proteomes" id="UP001221898">
    <property type="component" value="Unassembled WGS sequence"/>
</dbReference>